<feature type="compositionally biased region" description="Low complexity" evidence="8">
    <location>
        <begin position="269"/>
        <end position="304"/>
    </location>
</feature>
<evidence type="ECO:0000256" key="9">
    <source>
        <dbReference type="SAM" id="Phobius"/>
    </source>
</evidence>
<evidence type="ECO:0000256" key="8">
    <source>
        <dbReference type="SAM" id="MobiDB-lite"/>
    </source>
</evidence>
<evidence type="ECO:0000256" key="3">
    <source>
        <dbReference type="ARBA" id="ARBA00004630"/>
    </source>
</evidence>
<evidence type="ECO:0000313" key="12">
    <source>
        <dbReference type="WBParaSite" id="TCONS_00011048.p1"/>
    </source>
</evidence>
<sequence>KNILLLPNRLNKGVIEHELFKCPLCRKFLYPTVCDDFRKNGINYERIWWVCEGAETKSCHFPLGLPLEIFMTKRDYGMRDSGVWPMPNFHLLPKEYHIYYIDYFDNDGNFKFDKLQSECFGNLLKIPEAFYSSEEIPYSNDYCVDIENSDLLNSSTIEVFSDGTGLPDVKIEGNISSQTTDVQVQAAIAINKYLPKFCDQIKDDSINSLKKSRPHAIKKLSKRQLQDIRKHIVKKRKLCNEVCKKWNEMTLDEQEAYLEEHAFSIHSSISSSSSKASSSRTSSTRTGLSSQSSTSSRNNSLPQSPRMVSPVEFRPSIPETIQSSSKNDNNMMPVFDDPVLNSLLNDSLAEAITESKEIVNKSKNKNIEIPNNNMDLPLNEPMLEDNNYMSIENNDIRPDLALLHNQEMTQERYTSVPVPIHRSASHTPSMLVNAKKYLSDRPQLLDCPRCRCHGETELTFKIGLFTWVCFFIILIAGVLILPLFFVWVPFSIETFKDVEHHCASCKAYIGTYRRLGKST</sequence>
<keyword evidence="11" id="KW-1185">Reference proteome</keyword>
<accession>A0AAF5DGU1</accession>
<dbReference type="GO" id="GO:0005765">
    <property type="term" value="C:lysosomal membrane"/>
    <property type="evidence" value="ECO:0007669"/>
    <property type="project" value="UniProtKB-SubCell"/>
</dbReference>
<dbReference type="PANTHER" id="PTHR23292:SF44">
    <property type="entry name" value="LITAF DOMAIN-CONTAINING PROTEIN"/>
    <property type="match status" value="1"/>
</dbReference>
<dbReference type="PANTHER" id="PTHR23292">
    <property type="entry name" value="LIPOPOLYSACCHARIDE-INDUCED TUMOR NECROSIS FACTOR-ALPHA FACTOR"/>
    <property type="match status" value="1"/>
</dbReference>
<evidence type="ECO:0000256" key="1">
    <source>
        <dbReference type="ARBA" id="ARBA00004414"/>
    </source>
</evidence>
<dbReference type="Proteomes" id="UP000035681">
    <property type="component" value="Unplaced"/>
</dbReference>
<evidence type="ECO:0000313" key="11">
    <source>
        <dbReference type="Proteomes" id="UP000035681"/>
    </source>
</evidence>
<feature type="transmembrane region" description="Helical" evidence="9">
    <location>
        <begin position="464"/>
        <end position="488"/>
    </location>
</feature>
<comment type="subcellular location">
    <subcellularLocation>
        <location evidence="2">Endosome membrane</location>
        <topology evidence="2">Peripheral membrane protein</topology>
    </subcellularLocation>
    <subcellularLocation>
        <location evidence="1">Late endosome membrane</location>
    </subcellularLocation>
    <subcellularLocation>
        <location evidence="3">Lysosome membrane</location>
        <topology evidence="3">Peripheral membrane protein</topology>
        <orientation evidence="3">Cytoplasmic side</orientation>
    </subcellularLocation>
</comment>
<keyword evidence="7 9" id="KW-0472">Membrane</keyword>
<dbReference type="InterPro" id="IPR006629">
    <property type="entry name" value="LITAF"/>
</dbReference>
<dbReference type="Pfam" id="PF10601">
    <property type="entry name" value="zf-LITAF-like"/>
    <property type="match status" value="1"/>
</dbReference>
<dbReference type="PROSITE" id="PS51837">
    <property type="entry name" value="LITAF"/>
    <property type="match status" value="1"/>
</dbReference>
<dbReference type="AlphaFoldDB" id="A0AAF5DGU1"/>
<keyword evidence="6" id="KW-0862">Zinc</keyword>
<dbReference type="InterPro" id="IPR037519">
    <property type="entry name" value="LITAF_fam"/>
</dbReference>
<organism evidence="11 12">
    <name type="scientific">Strongyloides stercoralis</name>
    <name type="common">Threadworm</name>
    <dbReference type="NCBI Taxonomy" id="6248"/>
    <lineage>
        <taxon>Eukaryota</taxon>
        <taxon>Metazoa</taxon>
        <taxon>Ecdysozoa</taxon>
        <taxon>Nematoda</taxon>
        <taxon>Chromadorea</taxon>
        <taxon>Rhabditida</taxon>
        <taxon>Tylenchina</taxon>
        <taxon>Panagrolaimomorpha</taxon>
        <taxon>Strongyloidoidea</taxon>
        <taxon>Strongyloididae</taxon>
        <taxon>Strongyloides</taxon>
    </lineage>
</organism>
<evidence type="ECO:0000256" key="6">
    <source>
        <dbReference type="ARBA" id="ARBA00022833"/>
    </source>
</evidence>
<dbReference type="GO" id="GO:0008270">
    <property type="term" value="F:zinc ion binding"/>
    <property type="evidence" value="ECO:0007669"/>
    <property type="project" value="TreeGrafter"/>
</dbReference>
<feature type="region of interest" description="Disordered" evidence="8">
    <location>
        <begin position="269"/>
        <end position="314"/>
    </location>
</feature>
<proteinExistence type="inferred from homology"/>
<evidence type="ECO:0000256" key="7">
    <source>
        <dbReference type="ARBA" id="ARBA00023136"/>
    </source>
</evidence>
<evidence type="ECO:0000256" key="5">
    <source>
        <dbReference type="ARBA" id="ARBA00022723"/>
    </source>
</evidence>
<dbReference type="SMART" id="SM00714">
    <property type="entry name" value="LITAF"/>
    <property type="match status" value="1"/>
</dbReference>
<feature type="domain" description="LITAF" evidence="10">
    <location>
        <begin position="427"/>
        <end position="514"/>
    </location>
</feature>
<keyword evidence="5" id="KW-0479">Metal-binding</keyword>
<keyword evidence="9" id="KW-1133">Transmembrane helix</keyword>
<dbReference type="WBParaSite" id="TCONS_00011048.p1">
    <property type="protein sequence ID" value="TCONS_00011048.p1"/>
    <property type="gene ID" value="XLOC_005029"/>
</dbReference>
<evidence type="ECO:0000256" key="4">
    <source>
        <dbReference type="ARBA" id="ARBA00005975"/>
    </source>
</evidence>
<protein>
    <submittedName>
        <fullName evidence="12">SMB domain-containing protein</fullName>
    </submittedName>
</protein>
<name>A0AAF5DGU1_STRER</name>
<reference evidence="12" key="1">
    <citation type="submission" date="2024-02" db="UniProtKB">
        <authorList>
            <consortium name="WormBaseParasite"/>
        </authorList>
    </citation>
    <scope>IDENTIFICATION</scope>
</reference>
<dbReference type="GO" id="GO:0031902">
    <property type="term" value="C:late endosome membrane"/>
    <property type="evidence" value="ECO:0007669"/>
    <property type="project" value="UniProtKB-SubCell"/>
</dbReference>
<evidence type="ECO:0000259" key="10">
    <source>
        <dbReference type="PROSITE" id="PS51837"/>
    </source>
</evidence>
<comment type="similarity">
    <text evidence="4">Belongs to the CDIP1/LITAF family.</text>
</comment>
<keyword evidence="9" id="KW-0812">Transmembrane</keyword>
<evidence type="ECO:0000256" key="2">
    <source>
        <dbReference type="ARBA" id="ARBA00004481"/>
    </source>
</evidence>